<reference evidence="2 3" key="1">
    <citation type="submission" date="2016-02" db="EMBL/GenBank/DDBJ databases">
        <title>Genome sequence of Tissierella creatinophila DSM 6911.</title>
        <authorList>
            <person name="Poehlein A."/>
            <person name="Daniel R."/>
        </authorList>
    </citation>
    <scope>NUCLEOTIDE SEQUENCE [LARGE SCALE GENOMIC DNA]</scope>
    <source>
        <strain evidence="2 3">DSM 6911</strain>
    </source>
</reference>
<dbReference type="Gene3D" id="3.30.310.70">
    <property type="entry name" value="TT1751-like domain"/>
    <property type="match status" value="1"/>
</dbReference>
<gene>
    <name evidence="2" type="ORF">TICRE_24620</name>
</gene>
<dbReference type="PANTHER" id="PTHR38342:SF1">
    <property type="entry name" value="SLR5037 PROTEIN"/>
    <property type="match status" value="1"/>
</dbReference>
<dbReference type="EMBL" id="LTDM01000065">
    <property type="protein sequence ID" value="OLS01638.1"/>
    <property type="molecule type" value="Genomic_DNA"/>
</dbReference>
<dbReference type="InterPro" id="IPR035923">
    <property type="entry name" value="TT1751-like_sf"/>
</dbReference>
<organism evidence="2 3">
    <name type="scientific">Tissierella creatinophila DSM 6911</name>
    <dbReference type="NCBI Taxonomy" id="1123403"/>
    <lineage>
        <taxon>Bacteria</taxon>
        <taxon>Bacillati</taxon>
        <taxon>Bacillota</taxon>
        <taxon>Tissierellia</taxon>
        <taxon>Tissierellales</taxon>
        <taxon>Tissierellaceae</taxon>
        <taxon>Tissierella</taxon>
    </lineage>
</organism>
<dbReference type="Proteomes" id="UP000186112">
    <property type="component" value="Unassembled WGS sequence"/>
</dbReference>
<sequence length="128" mass="14621">MEINYKVSTDKSFEVAIEDLKKSLNNHNFGVLWELNFKEKLQEKGLDFNKNFQILEVCNPQQAKEVLEQNIEVGFFLPCKMVVYENNNSVFIGMTNPTKLIEMIAGDELVSLAMGVEKELRSAIDEAT</sequence>
<keyword evidence="3" id="KW-1185">Reference proteome</keyword>
<dbReference type="InterPro" id="IPR005180">
    <property type="entry name" value="DUF302"/>
</dbReference>
<evidence type="ECO:0000259" key="1">
    <source>
        <dbReference type="Pfam" id="PF03625"/>
    </source>
</evidence>
<dbReference type="RefSeq" id="WP_075728496.1">
    <property type="nucleotide sequence ID" value="NZ_LTDM01000065.1"/>
</dbReference>
<dbReference type="Pfam" id="PF03625">
    <property type="entry name" value="DUF302"/>
    <property type="match status" value="1"/>
</dbReference>
<dbReference type="CDD" id="cd14797">
    <property type="entry name" value="DUF302"/>
    <property type="match status" value="1"/>
</dbReference>
<dbReference type="OrthoDB" id="9791067at2"/>
<comment type="caution">
    <text evidence="2">The sequence shown here is derived from an EMBL/GenBank/DDBJ whole genome shotgun (WGS) entry which is preliminary data.</text>
</comment>
<proteinExistence type="predicted"/>
<dbReference type="PIRSF" id="PIRSF021774">
    <property type="entry name" value="UCP021774"/>
    <property type="match status" value="1"/>
</dbReference>
<feature type="domain" description="DUF302" evidence="1">
    <location>
        <begin position="36"/>
        <end position="97"/>
    </location>
</feature>
<name>A0A1U7M363_TISCR</name>
<dbReference type="AlphaFoldDB" id="A0A1U7M363"/>
<evidence type="ECO:0000313" key="2">
    <source>
        <dbReference type="EMBL" id="OLS01638.1"/>
    </source>
</evidence>
<dbReference type="InterPro" id="IPR016796">
    <property type="entry name" value="UCP021774"/>
</dbReference>
<accession>A0A1U7M363</accession>
<dbReference type="SUPFAM" id="SSF103247">
    <property type="entry name" value="TT1751-like"/>
    <property type="match status" value="1"/>
</dbReference>
<protein>
    <recommendedName>
        <fullName evidence="1">DUF302 domain-containing protein</fullName>
    </recommendedName>
</protein>
<dbReference type="PANTHER" id="PTHR38342">
    <property type="entry name" value="SLR5037 PROTEIN"/>
    <property type="match status" value="1"/>
</dbReference>
<evidence type="ECO:0000313" key="3">
    <source>
        <dbReference type="Proteomes" id="UP000186112"/>
    </source>
</evidence>